<reference evidence="1 2" key="1">
    <citation type="submission" date="2018-09" db="EMBL/GenBank/DDBJ databases">
        <title>Whole genome based analysis of evolution and adaptive divergence in Indian and Brazilian strains of Azospirillum brasilense.</title>
        <authorList>
            <person name="Singh C."/>
            <person name="Tripathi A.K."/>
        </authorList>
    </citation>
    <scope>NUCLEOTIDE SEQUENCE [LARGE SCALE GENOMIC DNA]</scope>
    <source>
        <strain evidence="1 2">MTCC4036</strain>
        <plasmid evidence="1 2">p1</plasmid>
    </source>
</reference>
<dbReference type="AlphaFoldDB" id="A0A4D8Q3Q5"/>
<protein>
    <submittedName>
        <fullName evidence="1">Uncharacterized protein</fullName>
    </submittedName>
</protein>
<dbReference type="Proteomes" id="UP000298596">
    <property type="component" value="Plasmid p1"/>
</dbReference>
<name>A0A4D8Q3Q5_AZOBR</name>
<proteinExistence type="predicted"/>
<accession>A0A4D8Q3Q5</accession>
<evidence type="ECO:0000313" key="2">
    <source>
        <dbReference type="Proteomes" id="UP000298596"/>
    </source>
</evidence>
<organism evidence="1 2">
    <name type="scientific">Azospirillum brasilense</name>
    <dbReference type="NCBI Taxonomy" id="192"/>
    <lineage>
        <taxon>Bacteria</taxon>
        <taxon>Pseudomonadati</taxon>
        <taxon>Pseudomonadota</taxon>
        <taxon>Alphaproteobacteria</taxon>
        <taxon>Rhodospirillales</taxon>
        <taxon>Azospirillaceae</taxon>
        <taxon>Azospirillum</taxon>
    </lineage>
</organism>
<geneLocation type="plasmid" evidence="1">
    <name>p1</name>
</geneLocation>
<evidence type="ECO:0000313" key="1">
    <source>
        <dbReference type="EMBL" id="QCO04874.1"/>
    </source>
</evidence>
<sequence>MTTNHAERLYSILLPEHFGQVKELMEGPLGRVPSDEEVRAFLTRHVDLLGMIVQYDEVETEARALIWEHCRSDFPPA</sequence>
<gene>
    <name evidence="1" type="ORF">D3867_23745</name>
</gene>
<dbReference type="EMBL" id="CP032331">
    <property type="protein sequence ID" value="QCO04874.1"/>
    <property type="molecule type" value="Genomic_DNA"/>
</dbReference>
<keyword evidence="1" id="KW-0614">Plasmid</keyword>